<evidence type="ECO:0000256" key="1">
    <source>
        <dbReference type="SAM" id="MobiDB-lite"/>
    </source>
</evidence>
<gene>
    <name evidence="2" type="ORF">BJ970_003559</name>
</gene>
<accession>A0A840QC53</accession>
<name>A0A840QC53_9PSEU</name>
<proteinExistence type="predicted"/>
<feature type="region of interest" description="Disordered" evidence="1">
    <location>
        <begin position="155"/>
        <end position="175"/>
    </location>
</feature>
<organism evidence="2 3">
    <name type="scientific">Saccharopolyspora phatthalungensis</name>
    <dbReference type="NCBI Taxonomy" id="664693"/>
    <lineage>
        <taxon>Bacteria</taxon>
        <taxon>Bacillati</taxon>
        <taxon>Actinomycetota</taxon>
        <taxon>Actinomycetes</taxon>
        <taxon>Pseudonocardiales</taxon>
        <taxon>Pseudonocardiaceae</taxon>
        <taxon>Saccharopolyspora</taxon>
    </lineage>
</organism>
<keyword evidence="3" id="KW-1185">Reference proteome</keyword>
<protein>
    <recommendedName>
        <fullName evidence="4">DUF1273 domain-containing protein</fullName>
    </recommendedName>
</protein>
<dbReference type="PANTHER" id="PTHR38440">
    <property type="entry name" value="UPF0398 PROTEIN YPSA"/>
    <property type="match status" value="1"/>
</dbReference>
<evidence type="ECO:0000313" key="3">
    <source>
        <dbReference type="Proteomes" id="UP000584374"/>
    </source>
</evidence>
<dbReference type="InterPro" id="IPR010697">
    <property type="entry name" value="YspA"/>
</dbReference>
<dbReference type="RefSeq" id="WP_221467206.1">
    <property type="nucleotide sequence ID" value="NZ_JACHIW010000001.1"/>
</dbReference>
<dbReference type="PANTHER" id="PTHR38440:SF1">
    <property type="entry name" value="UPF0398 PROTEIN SPR0331"/>
    <property type="match status" value="1"/>
</dbReference>
<comment type="caution">
    <text evidence="2">The sequence shown here is derived from an EMBL/GenBank/DDBJ whole genome shotgun (WGS) entry which is preliminary data.</text>
</comment>
<dbReference type="EMBL" id="JACHIW010000001">
    <property type="protein sequence ID" value="MBB5156025.1"/>
    <property type="molecule type" value="Genomic_DNA"/>
</dbReference>
<evidence type="ECO:0000313" key="2">
    <source>
        <dbReference type="EMBL" id="MBB5156025.1"/>
    </source>
</evidence>
<reference evidence="2 3" key="1">
    <citation type="submission" date="2020-08" db="EMBL/GenBank/DDBJ databases">
        <title>Sequencing the genomes of 1000 actinobacteria strains.</title>
        <authorList>
            <person name="Klenk H.-P."/>
        </authorList>
    </citation>
    <scope>NUCLEOTIDE SEQUENCE [LARGE SCALE GENOMIC DNA]</scope>
    <source>
        <strain evidence="2 3">DSM 45584</strain>
    </source>
</reference>
<dbReference type="AlphaFoldDB" id="A0A840QC53"/>
<dbReference type="Gene3D" id="3.40.50.450">
    <property type="match status" value="1"/>
</dbReference>
<sequence>MTKIALAGHRHLTPETAELVDEAIRDELPRLVQGSHRDIVGITCLAPGAQLLLARAVADLGGELEVVVPTANYEEQLPGGSRAEYQSLLAHSRRLHRLPAAESDEAAYREANYFMLLLADRLLAVWDGTNPHGTDATAALVSAARARGLPLTVVWPPGAKRSGQRHSSSRTSADR</sequence>
<evidence type="ECO:0008006" key="4">
    <source>
        <dbReference type="Google" id="ProtNLM"/>
    </source>
</evidence>
<dbReference type="Proteomes" id="UP000584374">
    <property type="component" value="Unassembled WGS sequence"/>
</dbReference>
<dbReference type="SUPFAM" id="SSF102405">
    <property type="entry name" value="MCP/YpsA-like"/>
    <property type="match status" value="1"/>
</dbReference>